<evidence type="ECO:0000313" key="2">
    <source>
        <dbReference type="Proteomes" id="UP000307440"/>
    </source>
</evidence>
<dbReference type="Proteomes" id="UP000307440">
    <property type="component" value="Unassembled WGS sequence"/>
</dbReference>
<reference evidence="1 2" key="1">
    <citation type="journal article" date="2019" name="Nat. Ecol. Evol.">
        <title>Megaphylogeny resolves global patterns of mushroom evolution.</title>
        <authorList>
            <person name="Varga T."/>
            <person name="Krizsan K."/>
            <person name="Foldi C."/>
            <person name="Dima B."/>
            <person name="Sanchez-Garcia M."/>
            <person name="Sanchez-Ramirez S."/>
            <person name="Szollosi G.J."/>
            <person name="Szarkandi J.G."/>
            <person name="Papp V."/>
            <person name="Albert L."/>
            <person name="Andreopoulos W."/>
            <person name="Angelini C."/>
            <person name="Antonin V."/>
            <person name="Barry K.W."/>
            <person name="Bougher N.L."/>
            <person name="Buchanan P."/>
            <person name="Buyck B."/>
            <person name="Bense V."/>
            <person name="Catcheside P."/>
            <person name="Chovatia M."/>
            <person name="Cooper J."/>
            <person name="Damon W."/>
            <person name="Desjardin D."/>
            <person name="Finy P."/>
            <person name="Geml J."/>
            <person name="Haridas S."/>
            <person name="Hughes K."/>
            <person name="Justo A."/>
            <person name="Karasinski D."/>
            <person name="Kautmanova I."/>
            <person name="Kiss B."/>
            <person name="Kocsube S."/>
            <person name="Kotiranta H."/>
            <person name="LaButti K.M."/>
            <person name="Lechner B.E."/>
            <person name="Liimatainen K."/>
            <person name="Lipzen A."/>
            <person name="Lukacs Z."/>
            <person name="Mihaltcheva S."/>
            <person name="Morgado L.N."/>
            <person name="Niskanen T."/>
            <person name="Noordeloos M.E."/>
            <person name="Ohm R.A."/>
            <person name="Ortiz-Santana B."/>
            <person name="Ovrebo C."/>
            <person name="Racz N."/>
            <person name="Riley R."/>
            <person name="Savchenko A."/>
            <person name="Shiryaev A."/>
            <person name="Soop K."/>
            <person name="Spirin V."/>
            <person name="Szebenyi C."/>
            <person name="Tomsovsky M."/>
            <person name="Tulloss R.E."/>
            <person name="Uehling J."/>
            <person name="Grigoriev I.V."/>
            <person name="Vagvolgyi C."/>
            <person name="Papp T."/>
            <person name="Martin F.M."/>
            <person name="Miettinen O."/>
            <person name="Hibbett D.S."/>
            <person name="Nagy L.G."/>
        </authorList>
    </citation>
    <scope>NUCLEOTIDE SEQUENCE [LARGE SCALE GENOMIC DNA]</scope>
    <source>
        <strain evidence="1 2">CBS 121175</strain>
    </source>
</reference>
<organism evidence="1 2">
    <name type="scientific">Coprinopsis marcescibilis</name>
    <name type="common">Agaric fungus</name>
    <name type="synonym">Psathyrella marcescibilis</name>
    <dbReference type="NCBI Taxonomy" id="230819"/>
    <lineage>
        <taxon>Eukaryota</taxon>
        <taxon>Fungi</taxon>
        <taxon>Dikarya</taxon>
        <taxon>Basidiomycota</taxon>
        <taxon>Agaricomycotina</taxon>
        <taxon>Agaricomycetes</taxon>
        <taxon>Agaricomycetidae</taxon>
        <taxon>Agaricales</taxon>
        <taxon>Agaricineae</taxon>
        <taxon>Psathyrellaceae</taxon>
        <taxon>Coprinopsis</taxon>
    </lineage>
</organism>
<evidence type="ECO:0000313" key="1">
    <source>
        <dbReference type="EMBL" id="TFK22399.1"/>
    </source>
</evidence>
<sequence length="172" mass="19634">MSTAHSKVAIKLAIEYSRTRLRLFEKALRRLRSALNHVELSHALDELECTGALQRQNWMDISFLVNCPEENVDIDCTTDEEIYEAVMEARAARENMDVNGGDDNEPPQSALPAPIDVRKAVSTISDYLIESNEPYARKLEGLLNALRHDLRLKETRSLRTSKVTDYFSRINK</sequence>
<name>A0A5C3KPI8_COPMA</name>
<dbReference type="AlphaFoldDB" id="A0A5C3KPI8"/>
<keyword evidence="2" id="KW-1185">Reference proteome</keyword>
<dbReference type="STRING" id="230819.A0A5C3KPI8"/>
<protein>
    <submittedName>
        <fullName evidence="1">Uncharacterized protein</fullName>
    </submittedName>
</protein>
<dbReference type="EMBL" id="ML210241">
    <property type="protein sequence ID" value="TFK22399.1"/>
    <property type="molecule type" value="Genomic_DNA"/>
</dbReference>
<proteinExistence type="predicted"/>
<accession>A0A5C3KPI8</accession>
<gene>
    <name evidence="1" type="ORF">FA15DRAFT_695721</name>
</gene>
<dbReference type="OrthoDB" id="162969at2759"/>